<dbReference type="InterPro" id="IPR036390">
    <property type="entry name" value="WH_DNA-bd_sf"/>
</dbReference>
<keyword evidence="4" id="KW-0547">Nucleotide-binding</keyword>
<keyword evidence="5" id="KW-0648">Protein biosynthesis</keyword>
<dbReference type="InterPro" id="IPR031157">
    <property type="entry name" value="G_TR_CS"/>
</dbReference>
<evidence type="ECO:0000313" key="10">
    <source>
        <dbReference type="EMBL" id="MCU6747546.1"/>
    </source>
</evidence>
<protein>
    <recommendedName>
        <fullName evidence="2">Selenocysteine-specific elongation factor</fullName>
    </recommendedName>
    <alternativeName>
        <fullName evidence="8">SelB translation factor</fullName>
    </alternativeName>
</protein>
<proteinExistence type="predicted"/>
<dbReference type="SUPFAM" id="SSF50447">
    <property type="entry name" value="Translation proteins"/>
    <property type="match status" value="1"/>
</dbReference>
<dbReference type="PANTHER" id="PTHR43721">
    <property type="entry name" value="ELONGATION FACTOR TU-RELATED"/>
    <property type="match status" value="1"/>
</dbReference>
<evidence type="ECO:0000256" key="1">
    <source>
        <dbReference type="ARBA" id="ARBA00004496"/>
    </source>
</evidence>
<dbReference type="SUPFAM" id="SSF50465">
    <property type="entry name" value="EF-Tu/eEF-1alpha/eIF2-gamma C-terminal domain"/>
    <property type="match status" value="1"/>
</dbReference>
<dbReference type="InterPro" id="IPR009000">
    <property type="entry name" value="Transl_B-barrel_sf"/>
</dbReference>
<dbReference type="CDD" id="cd03696">
    <property type="entry name" value="SelB_II"/>
    <property type="match status" value="1"/>
</dbReference>
<dbReference type="InterPro" id="IPR004535">
    <property type="entry name" value="Transl_elong_SelB"/>
</dbReference>
<dbReference type="InterPro" id="IPR050055">
    <property type="entry name" value="EF-Tu_GTPase"/>
</dbReference>
<dbReference type="SUPFAM" id="SSF46785">
    <property type="entry name" value="Winged helix' DNA-binding domain"/>
    <property type="match status" value="2"/>
</dbReference>
<name>A0ABT2TC24_9FIRM</name>
<dbReference type="Gene3D" id="2.40.30.10">
    <property type="entry name" value="Translation factors"/>
    <property type="match status" value="2"/>
</dbReference>
<dbReference type="CDD" id="cd04171">
    <property type="entry name" value="SelB"/>
    <property type="match status" value="1"/>
</dbReference>
<evidence type="ECO:0000256" key="7">
    <source>
        <dbReference type="ARBA" id="ARBA00025526"/>
    </source>
</evidence>
<comment type="function">
    <text evidence="7">Translation factor necessary for the incorporation of selenocysteine into proteins. It probably replaces EF-Tu for the insertion of selenocysteine directed by the UGA codon. SelB binds GTP and GDP.</text>
</comment>
<dbReference type="SUPFAM" id="SSF52540">
    <property type="entry name" value="P-loop containing nucleoside triphosphate hydrolases"/>
    <property type="match status" value="1"/>
</dbReference>
<dbReference type="InterPro" id="IPR057335">
    <property type="entry name" value="Beta-barrel_SelB"/>
</dbReference>
<dbReference type="InterPro" id="IPR009001">
    <property type="entry name" value="Transl_elong_EF1A/Init_IF2_C"/>
</dbReference>
<evidence type="ECO:0000259" key="9">
    <source>
        <dbReference type="PROSITE" id="PS51722"/>
    </source>
</evidence>
<dbReference type="Proteomes" id="UP001652394">
    <property type="component" value="Unassembled WGS sequence"/>
</dbReference>
<evidence type="ECO:0000256" key="4">
    <source>
        <dbReference type="ARBA" id="ARBA00022741"/>
    </source>
</evidence>
<dbReference type="RefSeq" id="WP_059067808.1">
    <property type="nucleotide sequence ID" value="NZ_JAOQJX010000009.1"/>
</dbReference>
<dbReference type="Pfam" id="PF09106">
    <property type="entry name" value="WHD_2nd_SelB"/>
    <property type="match status" value="1"/>
</dbReference>
<dbReference type="InterPro" id="IPR015190">
    <property type="entry name" value="Elong_fac_SelB-wing-hlx_typ-2"/>
</dbReference>
<evidence type="ECO:0000256" key="3">
    <source>
        <dbReference type="ARBA" id="ARBA00022490"/>
    </source>
</evidence>
<dbReference type="CDD" id="cd15491">
    <property type="entry name" value="selB_III"/>
    <property type="match status" value="1"/>
</dbReference>
<dbReference type="GO" id="GO:0003746">
    <property type="term" value="F:translation elongation factor activity"/>
    <property type="evidence" value="ECO:0007669"/>
    <property type="project" value="UniProtKB-KW"/>
</dbReference>
<dbReference type="Pfam" id="PF25461">
    <property type="entry name" value="Beta-barrel_SelB"/>
    <property type="match status" value="1"/>
</dbReference>
<keyword evidence="10" id="KW-0251">Elongation factor</keyword>
<evidence type="ECO:0000256" key="2">
    <source>
        <dbReference type="ARBA" id="ARBA00015953"/>
    </source>
</evidence>
<dbReference type="InterPro" id="IPR000795">
    <property type="entry name" value="T_Tr_GTP-bd_dom"/>
</dbReference>
<dbReference type="PRINTS" id="PR00315">
    <property type="entry name" value="ELONGATNFCT"/>
</dbReference>
<evidence type="ECO:0000256" key="5">
    <source>
        <dbReference type="ARBA" id="ARBA00022917"/>
    </source>
</evidence>
<dbReference type="Gene3D" id="3.40.50.300">
    <property type="entry name" value="P-loop containing nucleotide triphosphate hydrolases"/>
    <property type="match status" value="1"/>
</dbReference>
<dbReference type="InterPro" id="IPR004161">
    <property type="entry name" value="EFTu-like_2"/>
</dbReference>
<evidence type="ECO:0000256" key="6">
    <source>
        <dbReference type="ARBA" id="ARBA00023134"/>
    </source>
</evidence>
<keyword evidence="3" id="KW-0963">Cytoplasm</keyword>
<dbReference type="InterPro" id="IPR027417">
    <property type="entry name" value="P-loop_NTPase"/>
</dbReference>
<dbReference type="Pfam" id="PF00009">
    <property type="entry name" value="GTP_EFTU"/>
    <property type="match status" value="1"/>
</dbReference>
<dbReference type="PANTHER" id="PTHR43721:SF22">
    <property type="entry name" value="ELONGATION FACTOR TU, MITOCHONDRIAL"/>
    <property type="match status" value="1"/>
</dbReference>
<dbReference type="Gene3D" id="1.10.10.10">
    <property type="entry name" value="Winged helix-like DNA-binding domain superfamily/Winged helix DNA-binding domain"/>
    <property type="match status" value="1"/>
</dbReference>
<dbReference type="InterPro" id="IPR015191">
    <property type="entry name" value="SelB_WHD4"/>
</dbReference>
<organism evidence="10 11">
    <name type="scientific">Faecalicatena acetigenes</name>
    <dbReference type="NCBI Taxonomy" id="2981790"/>
    <lineage>
        <taxon>Bacteria</taxon>
        <taxon>Bacillati</taxon>
        <taxon>Bacillota</taxon>
        <taxon>Clostridia</taxon>
        <taxon>Lachnospirales</taxon>
        <taxon>Lachnospiraceae</taxon>
        <taxon>Faecalicatena</taxon>
    </lineage>
</organism>
<dbReference type="Pfam" id="PF03144">
    <property type="entry name" value="GTP_EFTU_D2"/>
    <property type="match status" value="1"/>
</dbReference>
<keyword evidence="11" id="KW-1185">Reference proteome</keyword>
<gene>
    <name evidence="10" type="primary">selB</name>
    <name evidence="10" type="ORF">OCV51_07740</name>
</gene>
<comment type="caution">
    <text evidence="10">The sequence shown here is derived from an EMBL/GenBank/DDBJ whole genome shotgun (WGS) entry which is preliminary data.</text>
</comment>
<accession>A0ABT2TC24</accession>
<sequence>MRNVIIGTAGHIDHGKTALIKALTGRDTDRLEEEKRRGITIDLGFTYFELKDGSRAGIIDVPGHEKFIHNMTAGVAGMDLVLLVIAADEGIMPQTREHMDILHLLGVQNCILVLNKCDLAEEQWLCMIEEEIRSEIKGSFIENAPLVRVSAATGEGIGHLKEEIEKRIRTSVKEEKQDMPVRLPIDRVFSLTGFGTIVTGTLLGGRIEKGDVLTIYPSGLPCRVRNIQVHEQNVERCFAGQRAALNLAGCTKEEIKRGCVLAAEGTMQNSRIVDGKLTLLKNSKRTIKNQTRLHFLSGTSQTLCRVSLLDVQELKPGESAYVQFRMEEEIALKEKDRFIVRFYSPLETIGGGMVLDACSRKKKRFQPAVIEELQDREKGKTEDLLSMQIEKICQVPTAESCLMEMTGLTKEKVQTIVGRMEEENKLFCMKIQEEPYWWTSAQESGCRKKIKQDVDAYMEQYPYRLGAPRAEVKGRFLKTVKKSVFDAYVEILERERVLMSRQEFLLPFHYQVPKEGAYQEVRRKLYAAIKPAKYDFVRLSDISFGKTPRQTVDEILLLLMAKGEIVKVSEDIYTTKAYIDAAKEQITEKLKTDGKITIAQVRDMFSTSRRSAKPILEYMDKIKITRKEGAESERVSNL</sequence>
<keyword evidence="6" id="KW-0342">GTP-binding</keyword>
<evidence type="ECO:0000256" key="8">
    <source>
        <dbReference type="ARBA" id="ARBA00031615"/>
    </source>
</evidence>
<dbReference type="Gene3D" id="1.10.10.2770">
    <property type="match status" value="1"/>
</dbReference>
<dbReference type="NCBIfam" id="TIGR00231">
    <property type="entry name" value="small_GTP"/>
    <property type="match status" value="1"/>
</dbReference>
<dbReference type="Pfam" id="PF09107">
    <property type="entry name" value="WHD_3rd_SelB"/>
    <property type="match status" value="1"/>
</dbReference>
<reference evidence="10 11" key="1">
    <citation type="journal article" date="2021" name="ISME Commun">
        <title>Automated analysis of genomic sequences facilitates high-throughput and comprehensive description of bacteria.</title>
        <authorList>
            <person name="Hitch T.C.A."/>
        </authorList>
    </citation>
    <scope>NUCLEOTIDE SEQUENCE [LARGE SCALE GENOMIC DNA]</scope>
    <source>
        <strain evidence="10 11">H2_18</strain>
    </source>
</reference>
<dbReference type="EMBL" id="JAOQJX010000009">
    <property type="protein sequence ID" value="MCU6747546.1"/>
    <property type="molecule type" value="Genomic_DNA"/>
</dbReference>
<dbReference type="InterPro" id="IPR036388">
    <property type="entry name" value="WH-like_DNA-bd_sf"/>
</dbReference>
<evidence type="ECO:0000313" key="11">
    <source>
        <dbReference type="Proteomes" id="UP001652394"/>
    </source>
</evidence>
<dbReference type="NCBIfam" id="TIGR00475">
    <property type="entry name" value="selB"/>
    <property type="match status" value="1"/>
</dbReference>
<feature type="domain" description="Tr-type G" evidence="9">
    <location>
        <begin position="1"/>
        <end position="172"/>
    </location>
</feature>
<dbReference type="PROSITE" id="PS00301">
    <property type="entry name" value="G_TR_1"/>
    <property type="match status" value="1"/>
</dbReference>
<dbReference type="PROSITE" id="PS51722">
    <property type="entry name" value="G_TR_2"/>
    <property type="match status" value="1"/>
</dbReference>
<dbReference type="InterPro" id="IPR005225">
    <property type="entry name" value="Small_GTP-bd"/>
</dbReference>
<comment type="subcellular location">
    <subcellularLocation>
        <location evidence="1">Cytoplasm</location>
    </subcellularLocation>
</comment>